<name>A0A139APS8_GONPJ</name>
<dbReference type="EMBL" id="KQ965741">
    <property type="protein sequence ID" value="KXS18750.1"/>
    <property type="molecule type" value="Genomic_DNA"/>
</dbReference>
<dbReference type="Proteomes" id="UP000070544">
    <property type="component" value="Unassembled WGS sequence"/>
</dbReference>
<dbReference type="AlphaFoldDB" id="A0A139APS8"/>
<gene>
    <name evidence="2" type="ORF">M427DRAFT_488321</name>
</gene>
<evidence type="ECO:0000256" key="1">
    <source>
        <dbReference type="SAM" id="MobiDB-lite"/>
    </source>
</evidence>
<reference evidence="2 3" key="1">
    <citation type="journal article" date="2015" name="Genome Biol. Evol.">
        <title>Phylogenomic analyses indicate that early fungi evolved digesting cell walls of algal ancestors of land plants.</title>
        <authorList>
            <person name="Chang Y."/>
            <person name="Wang S."/>
            <person name="Sekimoto S."/>
            <person name="Aerts A.L."/>
            <person name="Choi C."/>
            <person name="Clum A."/>
            <person name="LaButti K.M."/>
            <person name="Lindquist E.A."/>
            <person name="Yee Ngan C."/>
            <person name="Ohm R.A."/>
            <person name="Salamov A.A."/>
            <person name="Grigoriev I.V."/>
            <person name="Spatafora J.W."/>
            <person name="Berbee M.L."/>
        </authorList>
    </citation>
    <scope>NUCLEOTIDE SEQUENCE [LARGE SCALE GENOMIC DNA]</scope>
    <source>
        <strain evidence="2 3">JEL478</strain>
    </source>
</reference>
<sequence>MVHTLETRDVSSPPNASIHLSVPTVESKPPPLPGKKPAVVSFDVASAIARLSKKVVTIGSHEHSTTCLGHPLRQAKKQSRKDVAPSETKLSHSRDFYLKDGDLLIELPWASGSETVKFGLFQRLLCHFSGFFRKFSSESWKRVEKDAKGGADLRILKLDDDALALNNMLRRLTKAEGFTINGSNYARLLQLADKYDMPLLLGECISVLSERPLTEALDNMLLVDRHVQVLSTRNKLNDKLVEEAANQMIARARLNHRGDFRCELSPFTEETQKLLIQAMAASHRGATLTEFMCLLTRVVPLVALKDQYVICPSCNSRIFNPDPHNLDDYDSGCETIGDHFIECIVSRGLGK</sequence>
<dbReference type="Gene3D" id="3.30.710.10">
    <property type="entry name" value="Potassium Channel Kv1.1, Chain A"/>
    <property type="match status" value="1"/>
</dbReference>
<evidence type="ECO:0000313" key="2">
    <source>
        <dbReference type="EMBL" id="KXS18750.1"/>
    </source>
</evidence>
<accession>A0A139APS8</accession>
<organism evidence="2 3">
    <name type="scientific">Gonapodya prolifera (strain JEL478)</name>
    <name type="common">Monoblepharis prolifera</name>
    <dbReference type="NCBI Taxonomy" id="1344416"/>
    <lineage>
        <taxon>Eukaryota</taxon>
        <taxon>Fungi</taxon>
        <taxon>Fungi incertae sedis</taxon>
        <taxon>Chytridiomycota</taxon>
        <taxon>Chytridiomycota incertae sedis</taxon>
        <taxon>Monoblepharidomycetes</taxon>
        <taxon>Monoblepharidales</taxon>
        <taxon>Gonapodyaceae</taxon>
        <taxon>Gonapodya</taxon>
    </lineage>
</organism>
<evidence type="ECO:0000313" key="3">
    <source>
        <dbReference type="Proteomes" id="UP000070544"/>
    </source>
</evidence>
<proteinExistence type="predicted"/>
<feature type="region of interest" description="Disordered" evidence="1">
    <location>
        <begin position="1"/>
        <end position="33"/>
    </location>
</feature>
<evidence type="ECO:0008006" key="4">
    <source>
        <dbReference type="Google" id="ProtNLM"/>
    </source>
</evidence>
<protein>
    <recommendedName>
        <fullName evidence="4">BTB domain-containing protein</fullName>
    </recommendedName>
</protein>
<dbReference type="InterPro" id="IPR011333">
    <property type="entry name" value="SKP1/BTB/POZ_sf"/>
</dbReference>
<keyword evidence="3" id="KW-1185">Reference proteome</keyword>